<evidence type="ECO:0000313" key="3">
    <source>
        <dbReference type="Proteomes" id="UP000593567"/>
    </source>
</evidence>
<protein>
    <submittedName>
        <fullName evidence="2">Uncharacterized protein</fullName>
    </submittedName>
</protein>
<sequence>MVNYLSKFSSRLEGLCLPIHAVTDSSLYSDCRLEEIQNAVADDEFYHLVTGYLVNGWPPSYPGEAPNEFRRLYGLLPTNLPEAKESDVPTTSKEFEYDRSDPQRDDPANSVETSQEEVLHTLDSDTSFSEEVGARTTDPEEVVETDDEQASIVTRSGRQIRNKKFDDYVYY</sequence>
<dbReference type="EMBL" id="VXIV02001534">
    <property type="protein sequence ID" value="KAF6032125.1"/>
    <property type="molecule type" value="Genomic_DNA"/>
</dbReference>
<dbReference type="OrthoDB" id="2286242at2759"/>
<comment type="caution">
    <text evidence="2">The sequence shown here is derived from an EMBL/GenBank/DDBJ whole genome shotgun (WGS) entry which is preliminary data.</text>
</comment>
<dbReference type="AlphaFoldDB" id="A0A7J7K1U6"/>
<accession>A0A7J7K1U6</accession>
<reference evidence="2" key="1">
    <citation type="submission" date="2020-06" db="EMBL/GenBank/DDBJ databases">
        <title>Draft genome of Bugula neritina, a colonial animal packing powerful symbionts and potential medicines.</title>
        <authorList>
            <person name="Rayko M."/>
        </authorList>
    </citation>
    <scope>NUCLEOTIDE SEQUENCE [LARGE SCALE GENOMIC DNA]</scope>
    <source>
        <strain evidence="2">Kwan_BN1</strain>
    </source>
</reference>
<name>A0A7J7K1U6_BUGNE</name>
<gene>
    <name evidence="2" type="ORF">EB796_009566</name>
</gene>
<evidence type="ECO:0000313" key="2">
    <source>
        <dbReference type="EMBL" id="KAF6032125.1"/>
    </source>
</evidence>
<feature type="compositionally biased region" description="Basic and acidic residues" evidence="1">
    <location>
        <begin position="82"/>
        <end position="107"/>
    </location>
</feature>
<organism evidence="2 3">
    <name type="scientific">Bugula neritina</name>
    <name type="common">Brown bryozoan</name>
    <name type="synonym">Sertularia neritina</name>
    <dbReference type="NCBI Taxonomy" id="10212"/>
    <lineage>
        <taxon>Eukaryota</taxon>
        <taxon>Metazoa</taxon>
        <taxon>Spiralia</taxon>
        <taxon>Lophotrochozoa</taxon>
        <taxon>Bryozoa</taxon>
        <taxon>Gymnolaemata</taxon>
        <taxon>Cheilostomatida</taxon>
        <taxon>Flustrina</taxon>
        <taxon>Buguloidea</taxon>
        <taxon>Bugulidae</taxon>
        <taxon>Bugula</taxon>
    </lineage>
</organism>
<keyword evidence="3" id="KW-1185">Reference proteome</keyword>
<dbReference type="Proteomes" id="UP000593567">
    <property type="component" value="Unassembled WGS sequence"/>
</dbReference>
<evidence type="ECO:0000256" key="1">
    <source>
        <dbReference type="SAM" id="MobiDB-lite"/>
    </source>
</evidence>
<feature type="compositionally biased region" description="Acidic residues" evidence="1">
    <location>
        <begin position="139"/>
        <end position="149"/>
    </location>
</feature>
<feature type="region of interest" description="Disordered" evidence="1">
    <location>
        <begin position="80"/>
        <end position="150"/>
    </location>
</feature>
<proteinExistence type="predicted"/>